<name>A0ABX3GTG5_9BACL</name>
<accession>A0ABX3GTG5</accession>
<protein>
    <submittedName>
        <fullName evidence="1">Uncharacterized protein</fullName>
    </submittedName>
</protein>
<dbReference type="Proteomes" id="UP000187158">
    <property type="component" value="Unassembled WGS sequence"/>
</dbReference>
<gene>
    <name evidence="1" type="ORF">BSO21_09935</name>
</gene>
<evidence type="ECO:0000313" key="2">
    <source>
        <dbReference type="Proteomes" id="UP000187158"/>
    </source>
</evidence>
<comment type="caution">
    <text evidence="1">The sequence shown here is derived from an EMBL/GenBank/DDBJ whole genome shotgun (WGS) entry which is preliminary data.</text>
</comment>
<keyword evidence="2" id="KW-1185">Reference proteome</keyword>
<evidence type="ECO:0000313" key="1">
    <source>
        <dbReference type="EMBL" id="OMD34927.1"/>
    </source>
</evidence>
<sequence>IGGEVSFWDWTGGNVEVEKLFRFFLNSPEALPYWLQEARERGEREQRLIEAIKKAQERFKHGNVIMALIEGSMILTDALDTLYPDTPAPKEGESDASLD</sequence>
<dbReference type="EMBL" id="MPVP01000045">
    <property type="protein sequence ID" value="OMD34927.1"/>
    <property type="molecule type" value="Genomic_DNA"/>
</dbReference>
<proteinExistence type="predicted"/>
<reference evidence="1 2" key="1">
    <citation type="submission" date="2016-11" db="EMBL/GenBank/DDBJ databases">
        <title>Paenibacillus species isolates.</title>
        <authorList>
            <person name="Beno S.M."/>
        </authorList>
    </citation>
    <scope>NUCLEOTIDE SEQUENCE [LARGE SCALE GENOMIC DNA]</scope>
    <source>
        <strain evidence="1 2">FSL H7-0433</strain>
    </source>
</reference>
<feature type="non-terminal residue" evidence="1">
    <location>
        <position position="1"/>
    </location>
</feature>
<organism evidence="1 2">
    <name type="scientific">Paenibacillus odorifer</name>
    <dbReference type="NCBI Taxonomy" id="189426"/>
    <lineage>
        <taxon>Bacteria</taxon>
        <taxon>Bacillati</taxon>
        <taxon>Bacillota</taxon>
        <taxon>Bacilli</taxon>
        <taxon>Bacillales</taxon>
        <taxon>Paenibacillaceae</taxon>
        <taxon>Paenibacillus</taxon>
    </lineage>
</organism>
<dbReference type="RefSeq" id="WP_179087469.1">
    <property type="nucleotide sequence ID" value="NZ_MPVP01000045.1"/>
</dbReference>